<name>Q4SXY2_TETNG</name>
<dbReference type="SUPFAM" id="SSF46774">
    <property type="entry name" value="ARID-like"/>
    <property type="match status" value="1"/>
</dbReference>
<feature type="compositionally biased region" description="Basic and acidic residues" evidence="1">
    <location>
        <begin position="33"/>
        <end position="44"/>
    </location>
</feature>
<feature type="non-terminal residue" evidence="2">
    <location>
        <position position="483"/>
    </location>
</feature>
<reference evidence="2" key="2">
    <citation type="submission" date="2004-02" db="EMBL/GenBank/DDBJ databases">
        <authorList>
            <consortium name="Genoscope"/>
            <consortium name="Whitehead Institute Centre for Genome Research"/>
        </authorList>
    </citation>
    <scope>NUCLEOTIDE SEQUENCE</scope>
</reference>
<dbReference type="AlphaFoldDB" id="Q4SXY2"/>
<organism evidence="2">
    <name type="scientific">Tetraodon nigroviridis</name>
    <name type="common">Spotted green pufferfish</name>
    <name type="synonym">Chelonodon nigroviridis</name>
    <dbReference type="NCBI Taxonomy" id="99883"/>
    <lineage>
        <taxon>Eukaryota</taxon>
        <taxon>Metazoa</taxon>
        <taxon>Chordata</taxon>
        <taxon>Craniata</taxon>
        <taxon>Vertebrata</taxon>
        <taxon>Euteleostomi</taxon>
        <taxon>Actinopterygii</taxon>
        <taxon>Neopterygii</taxon>
        <taxon>Teleostei</taxon>
        <taxon>Neoteleostei</taxon>
        <taxon>Acanthomorphata</taxon>
        <taxon>Eupercaria</taxon>
        <taxon>Tetraodontiformes</taxon>
        <taxon>Tetradontoidea</taxon>
        <taxon>Tetraodontidae</taxon>
        <taxon>Tetraodon</taxon>
    </lineage>
</organism>
<comment type="caution">
    <text evidence="2">The sequence shown here is derived from an EMBL/GenBank/DDBJ whole genome shotgun (WGS) entry which is preliminary data.</text>
</comment>
<evidence type="ECO:0000256" key="1">
    <source>
        <dbReference type="SAM" id="MobiDB-lite"/>
    </source>
</evidence>
<accession>Q4SXY2</accession>
<protein>
    <submittedName>
        <fullName evidence="2">(spotted green pufferfish) hypothetical protein</fullName>
    </submittedName>
</protein>
<dbReference type="OrthoDB" id="1938591at2759"/>
<dbReference type="KEGG" id="tng:GSTEN00010622G001"/>
<sequence length="483" mass="51874">RSSGGVQEDGGAGGGPDAVVVRAAVLLEPVRQGSERRDPKEAHPGESQGPGAAGPPPAGPGRRASPAHHPADVLQGHVQPPGPGEQRRVLLAAQMSLSQSPGATSQEAGPRRQRVPDVQPVGVLDREDEGERDGQRGGRLRGRLAPSPRRAALPGPAVRLHGAAGLPHPQSPPPGLQKDRPLPHVFCRETPGRLQKGKAATSPPDLLVHFHPACRSSASRFLAGVYAEVHRKEALACWFCSSVSLGIMIRTGTGGERQRLDFLSLRLPRAALCRIRLGGTISEQSVVFQSLGGKQQQVLVFLCVLLLSHILFPHQMSQRMQDSVEMVTILSFALQVTLDRLWKVVYNELGGCPGSTSAATCTRRHYESVQVNQLMRTRLGSAQFQTFTRCLSEALSHDLAAKPPCAPITPPPEQGVPLNLSKHSRPRGAAPPRPPTRVWAPSWETRSSLRPRGPGWWAARPRPRTSASGPRPSPQGPEEPART</sequence>
<feature type="compositionally biased region" description="Gly residues" evidence="1">
    <location>
        <begin position="7"/>
        <end position="16"/>
    </location>
</feature>
<gene>
    <name evidence="2" type="ORF">GSTENG00010622001</name>
</gene>
<proteinExistence type="predicted"/>
<feature type="compositionally biased region" description="Polar residues" evidence="1">
    <location>
        <begin position="95"/>
        <end position="107"/>
    </location>
</feature>
<feature type="compositionally biased region" description="Pro residues" evidence="1">
    <location>
        <begin position="404"/>
        <end position="414"/>
    </location>
</feature>
<feature type="compositionally biased region" description="Low complexity" evidence="1">
    <location>
        <begin position="143"/>
        <end position="157"/>
    </location>
</feature>
<reference evidence="2" key="1">
    <citation type="journal article" date="2004" name="Nature">
        <title>Genome duplication in the teleost fish Tetraodon nigroviridis reveals the early vertebrate proto-karyotype.</title>
        <authorList>
            <person name="Jaillon O."/>
            <person name="Aury J.-M."/>
            <person name="Brunet F."/>
            <person name="Petit J.-L."/>
            <person name="Stange-Thomann N."/>
            <person name="Mauceli E."/>
            <person name="Bouneau L."/>
            <person name="Fischer C."/>
            <person name="Ozouf-Costaz C."/>
            <person name="Bernot A."/>
            <person name="Nicaud S."/>
            <person name="Jaffe D."/>
            <person name="Fisher S."/>
            <person name="Lutfalla G."/>
            <person name="Dossat C."/>
            <person name="Segurens B."/>
            <person name="Dasilva C."/>
            <person name="Salanoubat M."/>
            <person name="Levy M."/>
            <person name="Boudet N."/>
            <person name="Castellano S."/>
            <person name="Anthouard V."/>
            <person name="Jubin C."/>
            <person name="Castelli V."/>
            <person name="Katinka M."/>
            <person name="Vacherie B."/>
            <person name="Biemont C."/>
            <person name="Skalli Z."/>
            <person name="Cattolico L."/>
            <person name="Poulain J."/>
            <person name="De Berardinis V."/>
            <person name="Cruaud C."/>
            <person name="Duprat S."/>
            <person name="Brottier P."/>
            <person name="Coutanceau J.-P."/>
            <person name="Gouzy J."/>
            <person name="Parra G."/>
            <person name="Lardier G."/>
            <person name="Chapple C."/>
            <person name="McKernan K.J."/>
            <person name="McEwan P."/>
            <person name="Bosak S."/>
            <person name="Kellis M."/>
            <person name="Volff J.-N."/>
            <person name="Guigo R."/>
            <person name="Zody M.C."/>
            <person name="Mesirov J."/>
            <person name="Lindblad-Toh K."/>
            <person name="Birren B."/>
            <person name="Nusbaum C."/>
            <person name="Kahn D."/>
            <person name="Robinson-Rechavi M."/>
            <person name="Laudet V."/>
            <person name="Schachter V."/>
            <person name="Quetier F."/>
            <person name="Saurin W."/>
            <person name="Scarpelli C."/>
            <person name="Wincker P."/>
            <person name="Lander E.S."/>
            <person name="Weissenbach J."/>
            <person name="Roest Crollius H."/>
        </authorList>
    </citation>
    <scope>NUCLEOTIDE SEQUENCE [LARGE SCALE GENOMIC DNA]</scope>
</reference>
<feature type="region of interest" description="Disordered" evidence="1">
    <location>
        <begin position="1"/>
        <end position="181"/>
    </location>
</feature>
<dbReference type="EMBL" id="CAAE01012288">
    <property type="protein sequence ID" value="CAF94500.1"/>
    <property type="molecule type" value="Genomic_DNA"/>
</dbReference>
<dbReference type="InterPro" id="IPR036431">
    <property type="entry name" value="ARID_dom_sf"/>
</dbReference>
<dbReference type="GO" id="GO:0003677">
    <property type="term" value="F:DNA binding"/>
    <property type="evidence" value="ECO:0007669"/>
    <property type="project" value="InterPro"/>
</dbReference>
<feature type="region of interest" description="Disordered" evidence="1">
    <location>
        <begin position="402"/>
        <end position="483"/>
    </location>
</feature>
<evidence type="ECO:0000313" key="2">
    <source>
        <dbReference type="EMBL" id="CAF94500.1"/>
    </source>
</evidence>